<dbReference type="Proteomes" id="UP000615446">
    <property type="component" value="Unassembled WGS sequence"/>
</dbReference>
<accession>A0A2Z6R8Q4</accession>
<reference evidence="2 4" key="1">
    <citation type="submission" date="2017-11" db="EMBL/GenBank/DDBJ databases">
        <title>The genome of Rhizophagus clarus HR1 reveals common genetic basis of auxotrophy among arbuscular mycorrhizal fungi.</title>
        <authorList>
            <person name="Kobayashi Y."/>
        </authorList>
    </citation>
    <scope>NUCLEOTIDE SEQUENCE [LARGE SCALE GENOMIC DNA]</scope>
    <source>
        <strain evidence="2 4">HR1</strain>
    </source>
</reference>
<gene>
    <name evidence="3" type="ORF">RCL2_000447600</name>
    <name evidence="2" type="ORF">RclHR1_03300007</name>
</gene>
<proteinExistence type="predicted"/>
<evidence type="ECO:0000313" key="4">
    <source>
        <dbReference type="Proteomes" id="UP000247702"/>
    </source>
</evidence>
<dbReference type="AlphaFoldDB" id="A0A2Z6R8Q4"/>
<feature type="region of interest" description="Disordered" evidence="1">
    <location>
        <begin position="29"/>
        <end position="49"/>
    </location>
</feature>
<keyword evidence="4" id="KW-1185">Reference proteome</keyword>
<dbReference type="EMBL" id="BEXD01002558">
    <property type="protein sequence ID" value="GBB98727.1"/>
    <property type="molecule type" value="Genomic_DNA"/>
</dbReference>
<evidence type="ECO:0000313" key="2">
    <source>
        <dbReference type="EMBL" id="GBB98727.1"/>
    </source>
</evidence>
<organism evidence="2 4">
    <name type="scientific">Rhizophagus clarus</name>
    <dbReference type="NCBI Taxonomy" id="94130"/>
    <lineage>
        <taxon>Eukaryota</taxon>
        <taxon>Fungi</taxon>
        <taxon>Fungi incertae sedis</taxon>
        <taxon>Mucoromycota</taxon>
        <taxon>Glomeromycotina</taxon>
        <taxon>Glomeromycetes</taxon>
        <taxon>Glomerales</taxon>
        <taxon>Glomeraceae</taxon>
        <taxon>Rhizophagus</taxon>
    </lineage>
</organism>
<dbReference type="EMBL" id="BLAL01000028">
    <property type="protein sequence ID" value="GES77090.1"/>
    <property type="molecule type" value="Genomic_DNA"/>
</dbReference>
<dbReference type="OrthoDB" id="2389181at2759"/>
<evidence type="ECO:0000313" key="3">
    <source>
        <dbReference type="EMBL" id="GES77090.1"/>
    </source>
</evidence>
<feature type="compositionally biased region" description="Basic and acidic residues" evidence="1">
    <location>
        <begin position="29"/>
        <end position="48"/>
    </location>
</feature>
<dbReference type="Proteomes" id="UP000247702">
    <property type="component" value="Unassembled WGS sequence"/>
</dbReference>
<comment type="caution">
    <text evidence="2">The sequence shown here is derived from an EMBL/GenBank/DDBJ whole genome shotgun (WGS) entry which is preliminary data.</text>
</comment>
<evidence type="ECO:0000256" key="1">
    <source>
        <dbReference type="SAM" id="MobiDB-lite"/>
    </source>
</evidence>
<name>A0A2Z6R8Q4_9GLOM</name>
<sequence>MDSKKNINEKALIILPEVHTSVEEAKEAEEKARQERMHDQRAEKHAHQEANIIKDAIKQELENKKK</sequence>
<protein>
    <submittedName>
        <fullName evidence="2">Uncharacterized protein</fullName>
    </submittedName>
</protein>
<reference evidence="3" key="2">
    <citation type="submission" date="2019-10" db="EMBL/GenBank/DDBJ databases">
        <title>Conservation and host-specific expression of non-tandemly repeated heterogenous ribosome RNA gene in arbuscular mycorrhizal fungi.</title>
        <authorList>
            <person name="Maeda T."/>
            <person name="Kobayashi Y."/>
            <person name="Nakagawa T."/>
            <person name="Ezawa T."/>
            <person name="Yamaguchi K."/>
            <person name="Bino T."/>
            <person name="Nishimoto Y."/>
            <person name="Shigenobu S."/>
            <person name="Kawaguchi M."/>
        </authorList>
    </citation>
    <scope>NUCLEOTIDE SEQUENCE</scope>
    <source>
        <strain evidence="3">HR1</strain>
    </source>
</reference>